<accession>A0AAD7A5E9</accession>
<reference evidence="2" key="1">
    <citation type="submission" date="2023-03" db="EMBL/GenBank/DDBJ databases">
        <title>Massive genome expansion in bonnet fungi (Mycena s.s.) driven by repeated elements and novel gene families across ecological guilds.</title>
        <authorList>
            <consortium name="Lawrence Berkeley National Laboratory"/>
            <person name="Harder C.B."/>
            <person name="Miyauchi S."/>
            <person name="Viragh M."/>
            <person name="Kuo A."/>
            <person name="Thoen E."/>
            <person name="Andreopoulos B."/>
            <person name="Lu D."/>
            <person name="Skrede I."/>
            <person name="Drula E."/>
            <person name="Henrissat B."/>
            <person name="Morin E."/>
            <person name="Kohler A."/>
            <person name="Barry K."/>
            <person name="LaButti K."/>
            <person name="Morin E."/>
            <person name="Salamov A."/>
            <person name="Lipzen A."/>
            <person name="Mereny Z."/>
            <person name="Hegedus B."/>
            <person name="Baldrian P."/>
            <person name="Stursova M."/>
            <person name="Weitz H."/>
            <person name="Taylor A."/>
            <person name="Grigoriev I.V."/>
            <person name="Nagy L.G."/>
            <person name="Martin F."/>
            <person name="Kauserud H."/>
        </authorList>
    </citation>
    <scope>NUCLEOTIDE SEQUENCE</scope>
    <source>
        <strain evidence="2">CBHHK002</strain>
    </source>
</reference>
<feature type="compositionally biased region" description="Low complexity" evidence="1">
    <location>
        <begin position="57"/>
        <end position="66"/>
    </location>
</feature>
<evidence type="ECO:0000313" key="3">
    <source>
        <dbReference type="Proteomes" id="UP001218218"/>
    </source>
</evidence>
<feature type="compositionally biased region" description="Pro residues" evidence="1">
    <location>
        <begin position="74"/>
        <end position="93"/>
    </location>
</feature>
<feature type="region of interest" description="Disordered" evidence="1">
    <location>
        <begin position="217"/>
        <end position="239"/>
    </location>
</feature>
<evidence type="ECO:0000256" key="1">
    <source>
        <dbReference type="SAM" id="MobiDB-lite"/>
    </source>
</evidence>
<dbReference type="AlphaFoldDB" id="A0AAD7A5E9"/>
<feature type="compositionally biased region" description="Basic and acidic residues" evidence="1">
    <location>
        <begin position="26"/>
        <end position="36"/>
    </location>
</feature>
<gene>
    <name evidence="2" type="ORF">DFH08DRAFT_863261</name>
</gene>
<organism evidence="2 3">
    <name type="scientific">Mycena albidolilacea</name>
    <dbReference type="NCBI Taxonomy" id="1033008"/>
    <lineage>
        <taxon>Eukaryota</taxon>
        <taxon>Fungi</taxon>
        <taxon>Dikarya</taxon>
        <taxon>Basidiomycota</taxon>
        <taxon>Agaricomycotina</taxon>
        <taxon>Agaricomycetes</taxon>
        <taxon>Agaricomycetidae</taxon>
        <taxon>Agaricales</taxon>
        <taxon>Marasmiineae</taxon>
        <taxon>Mycenaceae</taxon>
        <taxon>Mycena</taxon>
    </lineage>
</organism>
<protein>
    <submittedName>
        <fullName evidence="2">Uncharacterized protein</fullName>
    </submittedName>
</protein>
<feature type="region of interest" description="Disordered" evidence="1">
    <location>
        <begin position="1"/>
        <end position="101"/>
    </location>
</feature>
<dbReference type="Proteomes" id="UP001218218">
    <property type="component" value="Unassembled WGS sequence"/>
</dbReference>
<feature type="compositionally biased region" description="Low complexity" evidence="1">
    <location>
        <begin position="14"/>
        <end position="25"/>
    </location>
</feature>
<proteinExistence type="predicted"/>
<sequence>MRARLGANATLPVSASRSSTSSSALSERHLARRGLETRSPVRARLGGVPAREWSECASASSPSSSSTKRLHQVPTPPGPGAGRTPPHPPPRLHTPPIEQESTVRVGTVFPLPVRHLIHELHLTLPRAGTLLFLDLQPTQLLRRQALEALPAAATARPIVVIIVLDELDDAVGAGRGGVLAGDVYDQRKVRVLLVLGLLSFYGRGGCRCDYRGLGAPPSPAHRRCTGNDTAARTSRAKQV</sequence>
<keyword evidence="3" id="KW-1185">Reference proteome</keyword>
<evidence type="ECO:0000313" key="2">
    <source>
        <dbReference type="EMBL" id="KAJ7349877.1"/>
    </source>
</evidence>
<comment type="caution">
    <text evidence="2">The sequence shown here is derived from an EMBL/GenBank/DDBJ whole genome shotgun (WGS) entry which is preliminary data.</text>
</comment>
<dbReference type="EMBL" id="JARIHO010000015">
    <property type="protein sequence ID" value="KAJ7349877.1"/>
    <property type="molecule type" value="Genomic_DNA"/>
</dbReference>
<name>A0AAD7A5E9_9AGAR</name>